<evidence type="ECO:0000313" key="3">
    <source>
        <dbReference type="Proteomes" id="UP000002146"/>
    </source>
</evidence>
<dbReference type="Proteomes" id="UP000002146">
    <property type="component" value="Chromosome"/>
</dbReference>
<dbReference type="KEGG" id="mem:Memar_1486"/>
<name>A3CVL5_METMJ</name>
<evidence type="ECO:0000313" key="2">
    <source>
        <dbReference type="EMBL" id="ABN57415.1"/>
    </source>
</evidence>
<dbReference type="EMBL" id="CP000562">
    <property type="protein sequence ID" value="ABN57415.1"/>
    <property type="molecule type" value="Genomic_DNA"/>
</dbReference>
<sequence length="57" mass="6506">MAVHDALLVHIRQEKRLLLTARAPPEGDGYSKPGRSAQRTAALFHDLPPDRRRDEYL</sequence>
<keyword evidence="3" id="KW-1185">Reference proteome</keyword>
<protein>
    <submittedName>
        <fullName evidence="2">Uncharacterized protein</fullName>
    </submittedName>
</protein>
<feature type="region of interest" description="Disordered" evidence="1">
    <location>
        <begin position="22"/>
        <end position="57"/>
    </location>
</feature>
<organism evidence="2 3">
    <name type="scientific">Methanoculleus marisnigri (strain ATCC 35101 / DSM 1498 / JR1)</name>
    <dbReference type="NCBI Taxonomy" id="368407"/>
    <lineage>
        <taxon>Archaea</taxon>
        <taxon>Methanobacteriati</taxon>
        <taxon>Methanobacteriota</taxon>
        <taxon>Stenosarchaea group</taxon>
        <taxon>Methanomicrobia</taxon>
        <taxon>Methanomicrobiales</taxon>
        <taxon>Methanomicrobiaceae</taxon>
        <taxon>Methanoculleus</taxon>
    </lineage>
</organism>
<evidence type="ECO:0000256" key="1">
    <source>
        <dbReference type="SAM" id="MobiDB-lite"/>
    </source>
</evidence>
<proteinExistence type="predicted"/>
<gene>
    <name evidence="2" type="ordered locus">Memar_1486</name>
</gene>
<accession>A3CVL5</accession>
<dbReference type="HOGENOM" id="CLU_2985715_0_0_2"/>
<reference evidence="2 3" key="1">
    <citation type="journal article" date="2009" name="Stand. Genomic Sci.">
        <title>Complete genome sequence of Methanoculleus marisnigri Romesser et al. 1981 type strain JR1.</title>
        <authorList>
            <person name="Anderson I.J."/>
            <person name="Sieprawska-Lupa M."/>
            <person name="Lapidus A."/>
            <person name="Nolan M."/>
            <person name="Copeland A."/>
            <person name="Glavina Del Rio T."/>
            <person name="Tice H."/>
            <person name="Dalin E."/>
            <person name="Barry K."/>
            <person name="Saunders E."/>
            <person name="Han C."/>
            <person name="Brettin T."/>
            <person name="Detter J.C."/>
            <person name="Bruce D."/>
            <person name="Mikhailova N."/>
            <person name="Pitluck S."/>
            <person name="Hauser L."/>
            <person name="Land M."/>
            <person name="Lucas S."/>
            <person name="Richardson P."/>
            <person name="Whitman W.B."/>
            <person name="Kyrpides N.C."/>
        </authorList>
    </citation>
    <scope>NUCLEOTIDE SEQUENCE [LARGE SCALE GENOMIC DNA]</scope>
    <source>
        <strain evidence="3">ATCC 35101 / DSM 1498 / JR1</strain>
    </source>
</reference>
<feature type="compositionally biased region" description="Basic and acidic residues" evidence="1">
    <location>
        <begin position="47"/>
        <end position="57"/>
    </location>
</feature>
<dbReference type="AlphaFoldDB" id="A3CVL5"/>